<dbReference type="InterPro" id="IPR045249">
    <property type="entry name" value="HARBI1-like"/>
</dbReference>
<dbReference type="KEGG" id="cvn:111102192"/>
<evidence type="ECO:0000256" key="9">
    <source>
        <dbReference type="ARBA" id="ARBA00022801"/>
    </source>
</evidence>
<evidence type="ECO:0000256" key="3">
    <source>
        <dbReference type="ARBA" id="ARBA00004496"/>
    </source>
</evidence>
<gene>
    <name evidence="15" type="primary">LOC111102192</name>
</gene>
<proteinExistence type="inferred from homology"/>
<dbReference type="RefSeq" id="XP_022290551.1">
    <property type="nucleotide sequence ID" value="XM_022434843.1"/>
</dbReference>
<evidence type="ECO:0000256" key="12">
    <source>
        <dbReference type="ARBA" id="ARBA00045850"/>
    </source>
</evidence>
<evidence type="ECO:0000256" key="1">
    <source>
        <dbReference type="ARBA" id="ARBA00001968"/>
    </source>
</evidence>
<dbReference type="GeneID" id="111102192"/>
<keyword evidence="14" id="KW-1185">Reference proteome</keyword>
<dbReference type="AlphaFoldDB" id="A0A8B8AGU0"/>
<dbReference type="GO" id="GO:0004518">
    <property type="term" value="F:nuclease activity"/>
    <property type="evidence" value="ECO:0007669"/>
    <property type="project" value="UniProtKB-KW"/>
</dbReference>
<evidence type="ECO:0000256" key="5">
    <source>
        <dbReference type="ARBA" id="ARBA00015519"/>
    </source>
</evidence>
<reference evidence="15" key="1">
    <citation type="submission" date="2025-08" db="UniProtKB">
        <authorList>
            <consortium name="RefSeq"/>
        </authorList>
    </citation>
    <scope>IDENTIFICATION</scope>
    <source>
        <tissue evidence="15">Whole sample</tissue>
    </source>
</reference>
<dbReference type="Pfam" id="PF13359">
    <property type="entry name" value="DDE_Tnp_4"/>
    <property type="match status" value="1"/>
</dbReference>
<dbReference type="PANTHER" id="PTHR22930:SF85">
    <property type="entry name" value="GH03217P-RELATED"/>
    <property type="match status" value="1"/>
</dbReference>
<comment type="similarity">
    <text evidence="4">Belongs to the HARBI1 family.</text>
</comment>
<dbReference type="InterPro" id="IPR027806">
    <property type="entry name" value="HARBI1_dom"/>
</dbReference>
<evidence type="ECO:0000256" key="11">
    <source>
        <dbReference type="ARBA" id="ARBA00030126"/>
    </source>
</evidence>
<feature type="domain" description="DDE Tnp4" evidence="13">
    <location>
        <begin position="138"/>
        <end position="293"/>
    </location>
</feature>
<keyword evidence="8" id="KW-0479">Metal-binding</keyword>
<protein>
    <recommendedName>
        <fullName evidence="5">Putative nuclease HARBI1</fullName>
    </recommendedName>
    <alternativeName>
        <fullName evidence="11">Harbinger transposase-derived nuclease</fullName>
    </alternativeName>
</protein>
<dbReference type="PRINTS" id="PR02086">
    <property type="entry name" value="PUTNUCHARBI1"/>
</dbReference>
<comment type="function">
    <text evidence="12">Transposase-derived protein that may have nuclease activity. Does not have transposase activity.</text>
</comment>
<organism evidence="14 15">
    <name type="scientific">Crassostrea virginica</name>
    <name type="common">Eastern oyster</name>
    <dbReference type="NCBI Taxonomy" id="6565"/>
    <lineage>
        <taxon>Eukaryota</taxon>
        <taxon>Metazoa</taxon>
        <taxon>Spiralia</taxon>
        <taxon>Lophotrochozoa</taxon>
        <taxon>Mollusca</taxon>
        <taxon>Bivalvia</taxon>
        <taxon>Autobranchia</taxon>
        <taxon>Pteriomorphia</taxon>
        <taxon>Ostreida</taxon>
        <taxon>Ostreoidea</taxon>
        <taxon>Ostreidae</taxon>
        <taxon>Crassostrea</taxon>
    </lineage>
</organism>
<dbReference type="OrthoDB" id="1515171at2759"/>
<evidence type="ECO:0000256" key="10">
    <source>
        <dbReference type="ARBA" id="ARBA00023242"/>
    </source>
</evidence>
<keyword evidence="7" id="KW-0540">Nuclease</keyword>
<evidence type="ECO:0000256" key="6">
    <source>
        <dbReference type="ARBA" id="ARBA00022490"/>
    </source>
</evidence>
<dbReference type="GO" id="GO:0016787">
    <property type="term" value="F:hydrolase activity"/>
    <property type="evidence" value="ECO:0007669"/>
    <property type="project" value="UniProtKB-KW"/>
</dbReference>
<keyword evidence="10" id="KW-0539">Nucleus</keyword>
<evidence type="ECO:0000256" key="8">
    <source>
        <dbReference type="ARBA" id="ARBA00022723"/>
    </source>
</evidence>
<evidence type="ECO:0000256" key="4">
    <source>
        <dbReference type="ARBA" id="ARBA00006958"/>
    </source>
</evidence>
<dbReference type="GO" id="GO:0005634">
    <property type="term" value="C:nucleus"/>
    <property type="evidence" value="ECO:0007669"/>
    <property type="project" value="UniProtKB-SubCell"/>
</dbReference>
<evidence type="ECO:0000313" key="14">
    <source>
        <dbReference type="Proteomes" id="UP000694844"/>
    </source>
</evidence>
<keyword evidence="6" id="KW-0963">Cytoplasm</keyword>
<evidence type="ECO:0000256" key="2">
    <source>
        <dbReference type="ARBA" id="ARBA00004123"/>
    </source>
</evidence>
<dbReference type="GO" id="GO:0005737">
    <property type="term" value="C:cytoplasm"/>
    <property type="evidence" value="ECO:0007669"/>
    <property type="project" value="UniProtKB-SubCell"/>
</dbReference>
<name>A0A8B8AGU0_CRAVI</name>
<evidence type="ECO:0000313" key="15">
    <source>
        <dbReference type="RefSeq" id="XP_022290551.1"/>
    </source>
</evidence>
<dbReference type="PANTHER" id="PTHR22930">
    <property type="match status" value="1"/>
</dbReference>
<accession>A0A8B8AGU0</accession>
<sequence length="337" mass="38105">MSSSQALDTLNDQELISRYRFPSHVIWRLVDLVKQDIEPKTYRSHAIPAHIQSLILIGTYLLKVLTCLRFLAKGDYLSETTDIHGISKASGCLIVHRVVNALCERLNNIKFPTGRHELMNIKAGFFKIAKFPNVVGIIDGTQIPIQGTSTDDEHLYVCRKGFHAINVQAVVDYDLRFTNAVCKFPGSTHDAYILQNSEIQYVIMGLRDGGGGGWILGDSGYPLKEWLMTPINNPRNRQEENYNRAHCRTKNVVERAFGVLKARFRCLHKTGGSLPYNPQKCTKIIECAMRLHNLAIDEKVPLMEATEAEDVINQPFTVQQNPTATAVVLRERIVERF</sequence>
<evidence type="ECO:0000256" key="7">
    <source>
        <dbReference type="ARBA" id="ARBA00022722"/>
    </source>
</evidence>
<dbReference type="InterPro" id="IPR026103">
    <property type="entry name" value="HARBI1_animal"/>
</dbReference>
<evidence type="ECO:0000259" key="13">
    <source>
        <dbReference type="Pfam" id="PF13359"/>
    </source>
</evidence>
<dbReference type="Proteomes" id="UP000694844">
    <property type="component" value="Chromosome 6"/>
</dbReference>
<keyword evidence="9" id="KW-0378">Hydrolase</keyword>
<comment type="cofactor">
    <cofactor evidence="1">
        <name>a divalent metal cation</name>
        <dbReference type="ChEBI" id="CHEBI:60240"/>
    </cofactor>
</comment>
<comment type="subcellular location">
    <subcellularLocation>
        <location evidence="3">Cytoplasm</location>
    </subcellularLocation>
    <subcellularLocation>
        <location evidence="2">Nucleus</location>
    </subcellularLocation>
</comment>
<dbReference type="GO" id="GO:0046872">
    <property type="term" value="F:metal ion binding"/>
    <property type="evidence" value="ECO:0007669"/>
    <property type="project" value="UniProtKB-KW"/>
</dbReference>